<feature type="transmembrane region" description="Helical" evidence="2">
    <location>
        <begin position="322"/>
        <end position="341"/>
    </location>
</feature>
<keyword evidence="4" id="KW-1185">Reference proteome</keyword>
<comment type="caution">
    <text evidence="3">The sequence shown here is derived from an EMBL/GenBank/DDBJ whole genome shotgun (WGS) entry which is preliminary data.</text>
</comment>
<proteinExistence type="predicted"/>
<feature type="compositionally biased region" description="Basic and acidic residues" evidence="1">
    <location>
        <begin position="65"/>
        <end position="90"/>
    </location>
</feature>
<feature type="compositionally biased region" description="Basic and acidic residues" evidence="1">
    <location>
        <begin position="207"/>
        <end position="216"/>
    </location>
</feature>
<dbReference type="SUPFAM" id="SSF103473">
    <property type="entry name" value="MFS general substrate transporter"/>
    <property type="match status" value="1"/>
</dbReference>
<feature type="region of interest" description="Disordered" evidence="1">
    <location>
        <begin position="195"/>
        <end position="216"/>
    </location>
</feature>
<sequence>MATSATVVDSQVAALTPVLEEEEGESAFEAPPGMQRWLEEKTLQSSSSSLISAVTDPTSEEDREVEQTRPKEKEQENFPESLPREEKEKLSKLLARTADASAIKERVFSTQIRPPPTPPQDVSMYTNTRRTARSKQDRERGFTKSDYLVDALLRSHTEGERQRVAREQENTSQYGTGRNGMEPSFADKYEVPVHIQDNDSSPDSGEESGKEPHVIPRQQVKDSEFSRLGQQLSERALGSLKALLFSFFSMDVAQYYFREYLQRLPRVIGYTFAGVGFLYCIFAFMFLLLSVGCLVGWFIFCAIIVSAIVSCILLVGLVVFVICFLCVCTFTVSLFTVLFAAKSLLDHPMAKQRKLKP</sequence>
<feature type="compositionally biased region" description="Basic and acidic residues" evidence="1">
    <location>
        <begin position="158"/>
        <end position="169"/>
    </location>
</feature>
<evidence type="ECO:0008006" key="5">
    <source>
        <dbReference type="Google" id="ProtNLM"/>
    </source>
</evidence>
<protein>
    <recommendedName>
        <fullName evidence="5">Transmembrane protein</fullName>
    </recommendedName>
</protein>
<feature type="region of interest" description="Disordered" evidence="1">
    <location>
        <begin position="105"/>
        <end position="142"/>
    </location>
</feature>
<dbReference type="EMBL" id="JANCYU010000023">
    <property type="protein sequence ID" value="KAK4524487.1"/>
    <property type="molecule type" value="Genomic_DNA"/>
</dbReference>
<evidence type="ECO:0000313" key="3">
    <source>
        <dbReference type="EMBL" id="KAK4524487.1"/>
    </source>
</evidence>
<keyword evidence="2" id="KW-0812">Transmembrane</keyword>
<keyword evidence="2" id="KW-1133">Transmembrane helix</keyword>
<evidence type="ECO:0000256" key="2">
    <source>
        <dbReference type="SAM" id="Phobius"/>
    </source>
</evidence>
<dbReference type="AlphaFoldDB" id="A0AAV9IAU6"/>
<feature type="region of interest" description="Disordered" evidence="1">
    <location>
        <begin position="158"/>
        <end position="183"/>
    </location>
</feature>
<keyword evidence="2" id="KW-0472">Membrane</keyword>
<gene>
    <name evidence="3" type="ORF">GAYE_SCF03G2388</name>
</gene>
<name>A0AAV9IAU6_9RHOD</name>
<evidence type="ECO:0000256" key="1">
    <source>
        <dbReference type="SAM" id="MobiDB-lite"/>
    </source>
</evidence>
<organism evidence="3 4">
    <name type="scientific">Galdieria yellowstonensis</name>
    <dbReference type="NCBI Taxonomy" id="3028027"/>
    <lineage>
        <taxon>Eukaryota</taxon>
        <taxon>Rhodophyta</taxon>
        <taxon>Bangiophyceae</taxon>
        <taxon>Galdieriales</taxon>
        <taxon>Galdieriaceae</taxon>
        <taxon>Galdieria</taxon>
    </lineage>
</organism>
<evidence type="ECO:0000313" key="4">
    <source>
        <dbReference type="Proteomes" id="UP001300502"/>
    </source>
</evidence>
<accession>A0AAV9IAU6</accession>
<feature type="region of interest" description="Disordered" evidence="1">
    <location>
        <begin position="41"/>
        <end position="90"/>
    </location>
</feature>
<feature type="transmembrane region" description="Helical" evidence="2">
    <location>
        <begin position="269"/>
        <end position="289"/>
    </location>
</feature>
<dbReference type="InterPro" id="IPR036259">
    <property type="entry name" value="MFS_trans_sf"/>
</dbReference>
<feature type="transmembrane region" description="Helical" evidence="2">
    <location>
        <begin position="295"/>
        <end position="315"/>
    </location>
</feature>
<reference evidence="3 4" key="1">
    <citation type="submission" date="2022-07" db="EMBL/GenBank/DDBJ databases">
        <title>Genome-wide signatures of adaptation to extreme environments.</title>
        <authorList>
            <person name="Cho C.H."/>
            <person name="Yoon H.S."/>
        </authorList>
    </citation>
    <scope>NUCLEOTIDE SEQUENCE [LARGE SCALE GENOMIC DNA]</scope>
    <source>
        <strain evidence="3 4">108.79 E11</strain>
    </source>
</reference>
<dbReference type="Proteomes" id="UP001300502">
    <property type="component" value="Unassembled WGS sequence"/>
</dbReference>